<dbReference type="InterPro" id="IPR036852">
    <property type="entry name" value="Peptidase_S8/S53_dom_sf"/>
</dbReference>
<dbReference type="GO" id="GO:0006508">
    <property type="term" value="P:proteolysis"/>
    <property type="evidence" value="ECO:0007669"/>
    <property type="project" value="UniProtKB-KW"/>
</dbReference>
<feature type="signal peptide" evidence="7">
    <location>
        <begin position="1"/>
        <end position="20"/>
    </location>
</feature>
<keyword evidence="3 5" id="KW-0378">Hydrolase</keyword>
<feature type="active site" description="Charge relay system" evidence="5">
    <location>
        <position position="224"/>
    </location>
</feature>
<feature type="active site" description="Charge relay system" evidence="5">
    <location>
        <position position="401"/>
    </location>
</feature>
<dbReference type="SUPFAM" id="SSF52743">
    <property type="entry name" value="Subtilisin-like"/>
    <property type="match status" value="1"/>
</dbReference>
<dbReference type="PANTHER" id="PTHR43806">
    <property type="entry name" value="PEPTIDASE S8"/>
    <property type="match status" value="1"/>
</dbReference>
<feature type="chain" id="PRO_5027046739" evidence="7">
    <location>
        <begin position="21"/>
        <end position="465"/>
    </location>
</feature>
<feature type="compositionally biased region" description="Low complexity" evidence="6">
    <location>
        <begin position="223"/>
        <end position="233"/>
    </location>
</feature>
<dbReference type="PROSITE" id="PS00138">
    <property type="entry name" value="SUBTILASE_SER"/>
    <property type="match status" value="1"/>
</dbReference>
<dbReference type="PRINTS" id="PR00723">
    <property type="entry name" value="SUBTILISIN"/>
</dbReference>
<dbReference type="PANTHER" id="PTHR43806:SF11">
    <property type="entry name" value="CEREVISIN-RELATED"/>
    <property type="match status" value="1"/>
</dbReference>
<keyword evidence="2 5" id="KW-0645">Protease</keyword>
<feature type="region of interest" description="Disordered" evidence="6">
    <location>
        <begin position="214"/>
        <end position="233"/>
    </location>
</feature>
<evidence type="ECO:0000259" key="8">
    <source>
        <dbReference type="Pfam" id="PF00082"/>
    </source>
</evidence>
<protein>
    <submittedName>
        <fullName evidence="10">Uncharacterized protein</fullName>
    </submittedName>
</protein>
<dbReference type="Pfam" id="PF00082">
    <property type="entry name" value="Peptidase_S8"/>
    <property type="match status" value="1"/>
</dbReference>
<proteinExistence type="inferred from homology"/>
<dbReference type="EMBL" id="CADCTW010000211">
    <property type="protein sequence ID" value="CAA9363251.1"/>
    <property type="molecule type" value="Genomic_DNA"/>
</dbReference>
<evidence type="ECO:0000256" key="3">
    <source>
        <dbReference type="ARBA" id="ARBA00022801"/>
    </source>
</evidence>
<gene>
    <name evidence="10" type="ORF">AVDCRST_MAG68-4634</name>
</gene>
<evidence type="ECO:0000256" key="1">
    <source>
        <dbReference type="ARBA" id="ARBA00011073"/>
    </source>
</evidence>
<sequence>MRIRFSAVGALALATLAACSDEGTTNSAISPVQSPALAAAPAQDEVVPGEVLVKFKDGVDASALLRANGLVRRAVGYKGSFEVLNGARGQERALAAVLKNDSRVEWAEPNYIRRVEAIDGRLWAFYNPGGLNMNFSDPTDSRYGTPIPSSYASIADADEDAIEGIGVGGSEVVISNIDTGVDFSHPEFTGRLIRGCDWYSMAVAGNSSGTCNDFTSDDTPDQGHGTHTAGTSAGATVGVSGVTGATSVKIFVQRVCGANGCYTSSIINAIRAAADQPNMVAMNLSLGGRTISSGEKNAIAYATNKGVLVIAAAGNSGTNKVGCPACDPNAISVAATTWKDELASYSQYGSGLDMSAPGGLCYSNTTEEGCVFSAVVAGYQGGNIHSGPLAGGSYAFMNGTSMATPQVTGAAAVVASKTGLRGAALRARLESSAFDLGVAGYDTKFGNGRLDVYKAVTGTTLGAGL</sequence>
<dbReference type="InterPro" id="IPR054399">
    <property type="entry name" value="Fervidolysin-like_N_prodom"/>
</dbReference>
<keyword evidence="4 5" id="KW-0720">Serine protease</keyword>
<evidence type="ECO:0000256" key="4">
    <source>
        <dbReference type="ARBA" id="ARBA00022825"/>
    </source>
</evidence>
<reference evidence="10" key="1">
    <citation type="submission" date="2020-02" db="EMBL/GenBank/DDBJ databases">
        <authorList>
            <person name="Meier V. D."/>
        </authorList>
    </citation>
    <scope>NUCLEOTIDE SEQUENCE</scope>
    <source>
        <strain evidence="10">AVDCRST_MAG68</strain>
    </source>
</reference>
<dbReference type="Pfam" id="PF22148">
    <property type="entry name" value="Fervidolysin_NPro-like"/>
    <property type="match status" value="1"/>
</dbReference>
<dbReference type="InterPro" id="IPR050131">
    <property type="entry name" value="Peptidase_S8_subtilisin-like"/>
</dbReference>
<dbReference type="Gene3D" id="3.40.50.200">
    <property type="entry name" value="Peptidase S8/S53 domain"/>
    <property type="match status" value="1"/>
</dbReference>
<evidence type="ECO:0000313" key="10">
    <source>
        <dbReference type="EMBL" id="CAA9363251.1"/>
    </source>
</evidence>
<evidence type="ECO:0000256" key="6">
    <source>
        <dbReference type="SAM" id="MobiDB-lite"/>
    </source>
</evidence>
<dbReference type="GO" id="GO:0004252">
    <property type="term" value="F:serine-type endopeptidase activity"/>
    <property type="evidence" value="ECO:0007669"/>
    <property type="project" value="UniProtKB-UniRule"/>
</dbReference>
<evidence type="ECO:0000259" key="9">
    <source>
        <dbReference type="Pfam" id="PF22148"/>
    </source>
</evidence>
<feature type="active site" description="Charge relay system" evidence="5">
    <location>
        <position position="178"/>
    </location>
</feature>
<dbReference type="InterPro" id="IPR023828">
    <property type="entry name" value="Peptidase_S8_Ser-AS"/>
</dbReference>
<comment type="similarity">
    <text evidence="1 5">Belongs to the peptidase S8 family.</text>
</comment>
<evidence type="ECO:0000256" key="2">
    <source>
        <dbReference type="ARBA" id="ARBA00022670"/>
    </source>
</evidence>
<feature type="domain" description="Fervidolysin-like N-terminal prodomain" evidence="9">
    <location>
        <begin position="36"/>
        <end position="110"/>
    </location>
</feature>
<accession>A0A6J4MM58</accession>
<dbReference type="InterPro" id="IPR015500">
    <property type="entry name" value="Peptidase_S8_subtilisin-rel"/>
</dbReference>
<dbReference type="AlphaFoldDB" id="A0A6J4MM58"/>
<dbReference type="PROSITE" id="PS51257">
    <property type="entry name" value="PROKAR_LIPOPROTEIN"/>
    <property type="match status" value="1"/>
</dbReference>
<name>A0A6J4MM58_9BACT</name>
<organism evidence="10">
    <name type="scientific">uncultured Gemmatimonadota bacterium</name>
    <dbReference type="NCBI Taxonomy" id="203437"/>
    <lineage>
        <taxon>Bacteria</taxon>
        <taxon>Pseudomonadati</taxon>
        <taxon>Gemmatimonadota</taxon>
        <taxon>environmental samples</taxon>
    </lineage>
</organism>
<dbReference type="InterPro" id="IPR000209">
    <property type="entry name" value="Peptidase_S8/S53_dom"/>
</dbReference>
<evidence type="ECO:0000256" key="5">
    <source>
        <dbReference type="PROSITE-ProRule" id="PRU01240"/>
    </source>
</evidence>
<keyword evidence="7" id="KW-0732">Signal</keyword>
<evidence type="ECO:0000256" key="7">
    <source>
        <dbReference type="SAM" id="SignalP"/>
    </source>
</evidence>
<dbReference type="PROSITE" id="PS51892">
    <property type="entry name" value="SUBTILASE"/>
    <property type="match status" value="1"/>
</dbReference>
<feature type="domain" description="Peptidase S8/S53" evidence="8">
    <location>
        <begin position="169"/>
        <end position="448"/>
    </location>
</feature>